<dbReference type="Pfam" id="PF13456">
    <property type="entry name" value="RVT_3"/>
    <property type="match status" value="1"/>
</dbReference>
<dbReference type="PANTHER" id="PTHR47723">
    <property type="entry name" value="OS05G0353850 PROTEIN"/>
    <property type="match status" value="1"/>
</dbReference>
<evidence type="ECO:0000259" key="1">
    <source>
        <dbReference type="Pfam" id="PF13456"/>
    </source>
</evidence>
<dbReference type="Proteomes" id="UP001168877">
    <property type="component" value="Unassembled WGS sequence"/>
</dbReference>
<proteinExistence type="predicted"/>
<dbReference type="AlphaFoldDB" id="A0AA39S0H2"/>
<dbReference type="InterPro" id="IPR002156">
    <property type="entry name" value="RNaseH_domain"/>
</dbReference>
<comment type="caution">
    <text evidence="3">The sequence shown here is derived from an EMBL/GenBank/DDBJ whole genome shotgun (WGS) entry which is preliminary data.</text>
</comment>
<accession>A0AA39S0H2</accession>
<dbReference type="PANTHER" id="PTHR47723:SF22">
    <property type="entry name" value="RNASE H TYPE-1 DOMAIN-CONTAINING PROTEIN"/>
    <property type="match status" value="1"/>
</dbReference>
<dbReference type="GO" id="GO:0004523">
    <property type="term" value="F:RNA-DNA hybrid ribonuclease activity"/>
    <property type="evidence" value="ECO:0007669"/>
    <property type="project" value="InterPro"/>
</dbReference>
<evidence type="ECO:0000313" key="3">
    <source>
        <dbReference type="EMBL" id="KAK0580499.1"/>
    </source>
</evidence>
<evidence type="ECO:0008006" key="5">
    <source>
        <dbReference type="Google" id="ProtNLM"/>
    </source>
</evidence>
<dbReference type="InterPro" id="IPR053151">
    <property type="entry name" value="RNase_H-like"/>
</dbReference>
<dbReference type="Pfam" id="PF13966">
    <property type="entry name" value="zf-RVT"/>
    <property type="match status" value="1"/>
</dbReference>
<dbReference type="GO" id="GO:0003676">
    <property type="term" value="F:nucleic acid binding"/>
    <property type="evidence" value="ECO:0007669"/>
    <property type="project" value="InterPro"/>
</dbReference>
<name>A0AA39S0H2_ACESA</name>
<dbReference type="EMBL" id="JAUESC010000384">
    <property type="protein sequence ID" value="KAK0580499.1"/>
    <property type="molecule type" value="Genomic_DNA"/>
</dbReference>
<reference evidence="3" key="1">
    <citation type="journal article" date="2022" name="Plant J.">
        <title>Strategies of tolerance reflected in two North American maple genomes.</title>
        <authorList>
            <person name="McEvoy S.L."/>
            <person name="Sezen U.U."/>
            <person name="Trouern-Trend A."/>
            <person name="McMahon S.M."/>
            <person name="Schaberg P.G."/>
            <person name="Yang J."/>
            <person name="Wegrzyn J.L."/>
            <person name="Swenson N.G."/>
        </authorList>
    </citation>
    <scope>NUCLEOTIDE SEQUENCE</scope>
    <source>
        <strain evidence="3">NS2018</strain>
    </source>
</reference>
<dbReference type="CDD" id="cd06222">
    <property type="entry name" value="RNase_H_like"/>
    <property type="match status" value="1"/>
</dbReference>
<dbReference type="Gene3D" id="3.30.420.10">
    <property type="entry name" value="Ribonuclease H-like superfamily/Ribonuclease H"/>
    <property type="match status" value="1"/>
</dbReference>
<feature type="domain" description="Reverse transcriptase zinc-binding" evidence="2">
    <location>
        <begin position="113"/>
        <end position="196"/>
    </location>
</feature>
<dbReference type="SUPFAM" id="SSF53098">
    <property type="entry name" value="Ribonuclease H-like"/>
    <property type="match status" value="1"/>
</dbReference>
<dbReference type="InterPro" id="IPR012337">
    <property type="entry name" value="RNaseH-like_sf"/>
</dbReference>
<organism evidence="3 4">
    <name type="scientific">Acer saccharum</name>
    <name type="common">Sugar maple</name>
    <dbReference type="NCBI Taxonomy" id="4024"/>
    <lineage>
        <taxon>Eukaryota</taxon>
        <taxon>Viridiplantae</taxon>
        <taxon>Streptophyta</taxon>
        <taxon>Embryophyta</taxon>
        <taxon>Tracheophyta</taxon>
        <taxon>Spermatophyta</taxon>
        <taxon>Magnoliopsida</taxon>
        <taxon>eudicotyledons</taxon>
        <taxon>Gunneridae</taxon>
        <taxon>Pentapetalae</taxon>
        <taxon>rosids</taxon>
        <taxon>malvids</taxon>
        <taxon>Sapindales</taxon>
        <taxon>Sapindaceae</taxon>
        <taxon>Hippocastanoideae</taxon>
        <taxon>Acereae</taxon>
        <taxon>Acer</taxon>
    </lineage>
</organism>
<keyword evidence="4" id="KW-1185">Reference proteome</keyword>
<dbReference type="InterPro" id="IPR044730">
    <property type="entry name" value="RNase_H-like_dom_plant"/>
</dbReference>
<reference evidence="3" key="2">
    <citation type="submission" date="2023-06" db="EMBL/GenBank/DDBJ databases">
        <authorList>
            <person name="Swenson N.G."/>
            <person name="Wegrzyn J.L."/>
            <person name="Mcevoy S.L."/>
        </authorList>
    </citation>
    <scope>NUCLEOTIDE SEQUENCE</scope>
    <source>
        <strain evidence="3">NS2018</strain>
        <tissue evidence="3">Leaf</tissue>
    </source>
</reference>
<gene>
    <name evidence="3" type="ORF">LWI29_002656</name>
</gene>
<feature type="domain" description="RNase H type-1" evidence="1">
    <location>
        <begin position="220"/>
        <end position="334"/>
    </location>
</feature>
<evidence type="ECO:0000313" key="4">
    <source>
        <dbReference type="Proteomes" id="UP001168877"/>
    </source>
</evidence>
<sequence>MCMSSKMHGMKTRKYKSRDMEVTRDKGVVRASSVEPWNLEVEITKVVEKGIELGIDFNSDTRKMTENGVWSLNEEIYKVIETGATFVSFLNSMVIRNSIHDSVAWSFSNNGMFSVKSFRNNLENFPVEFQSCSSFLWKNLCPPKVEIFARQLRKGRIMVRDVLVRFGMGNGQSGNCLLCNNGDETIDHLFVHCSWSCPDTKSLRARNILFFCCDLDDMGGIAGIGGVLGNSDGKIVCLFSLTVGIQDSNTAEILAIKKACELCASNHQLAKRNIQIVSDSMVMVSWANNVENFGSNRHINITYDIRGYLQQMKNVSVIFSSRSSNSMVDSLAKLSSSGAADRVEWGEL</sequence>
<dbReference type="InterPro" id="IPR036397">
    <property type="entry name" value="RNaseH_sf"/>
</dbReference>
<protein>
    <recommendedName>
        <fullName evidence="5">RNase H type-1 domain-containing protein</fullName>
    </recommendedName>
</protein>
<evidence type="ECO:0000259" key="2">
    <source>
        <dbReference type="Pfam" id="PF13966"/>
    </source>
</evidence>
<dbReference type="InterPro" id="IPR026960">
    <property type="entry name" value="RVT-Znf"/>
</dbReference>